<evidence type="ECO:0000259" key="1">
    <source>
        <dbReference type="Pfam" id="PF02470"/>
    </source>
</evidence>
<dbReference type="Pfam" id="PF02470">
    <property type="entry name" value="MlaD"/>
    <property type="match status" value="1"/>
</dbReference>
<protein>
    <submittedName>
        <fullName evidence="2">MCE family protein</fullName>
    </submittedName>
</protein>
<keyword evidence="3" id="KW-1185">Reference proteome</keyword>
<reference evidence="2 3" key="1">
    <citation type="submission" date="2021-01" db="EMBL/GenBank/DDBJ databases">
        <title>Carboxyliciviraga sp.nov., isolated from coastal sediments.</title>
        <authorList>
            <person name="Lu D."/>
            <person name="Zhang T."/>
        </authorList>
    </citation>
    <scope>NUCLEOTIDE SEQUENCE [LARGE SCALE GENOMIC DNA]</scope>
    <source>
        <strain evidence="2 3">N1Y132</strain>
    </source>
</reference>
<name>A0ABS1HGZ5_9BACT</name>
<sequence>MKKEVKIGLTVFVAFLIVVWGFNFLKGRNIIEVGKSYYGVYNRIDGLTKASPVFFRGFKIGSVRDIEFHPQEPNRFLVTFTLFDEILIPVDSKAQIYSLDLMGSKGVQFIVGESQQMLAVGDTMNTSVMGDLAHKMSMEVLPLKDKTERLIVKLDTVLTNIGEMFSEEKGRFKSSMRNLDMSLQHFERVSRSLANKMADDGEVTVMLQRTDSILAMMSAQRPYIDSTFSKLASFSQQLESSNIDGTVEQLNKTLLSANSLLDSLNSGNGSLGQLMTDEELYHSLTEVSNNLNRLLIDFRHNPKRYVSFSAVNMGRKVVVSDQAYGVGGLVYEVVISESKQPQDFGNAILNGLYKVHEDYRNSKYIYTCGQTSNFDEAQKILDEVIVIYDQSKIVALENGVPISLKKAKKIEVKK</sequence>
<dbReference type="PANTHER" id="PTHR33371">
    <property type="entry name" value="INTERMEMBRANE PHOSPHOLIPID TRANSPORT SYSTEM BINDING PROTEIN MLAD-RELATED"/>
    <property type="match status" value="1"/>
</dbReference>
<feature type="domain" description="Mce/MlaD" evidence="1">
    <location>
        <begin position="35"/>
        <end position="111"/>
    </location>
</feature>
<evidence type="ECO:0000313" key="2">
    <source>
        <dbReference type="EMBL" id="MBK3516832.1"/>
    </source>
</evidence>
<dbReference type="InterPro" id="IPR003399">
    <property type="entry name" value="Mce/MlaD"/>
</dbReference>
<dbReference type="PANTHER" id="PTHR33371:SF4">
    <property type="entry name" value="INTERMEMBRANE PHOSPHOLIPID TRANSPORT SYSTEM BINDING PROTEIN MLAD"/>
    <property type="match status" value="1"/>
</dbReference>
<organism evidence="2 3">
    <name type="scientific">Carboxylicivirga marina</name>
    <dbReference type="NCBI Taxonomy" id="2800988"/>
    <lineage>
        <taxon>Bacteria</taxon>
        <taxon>Pseudomonadati</taxon>
        <taxon>Bacteroidota</taxon>
        <taxon>Bacteroidia</taxon>
        <taxon>Marinilabiliales</taxon>
        <taxon>Marinilabiliaceae</taxon>
        <taxon>Carboxylicivirga</taxon>
    </lineage>
</organism>
<dbReference type="Proteomes" id="UP000605676">
    <property type="component" value="Unassembled WGS sequence"/>
</dbReference>
<gene>
    <name evidence="2" type="ORF">JIV24_05730</name>
</gene>
<dbReference type="InterPro" id="IPR052336">
    <property type="entry name" value="MlaD_Phospholipid_Transporter"/>
</dbReference>
<proteinExistence type="predicted"/>
<dbReference type="RefSeq" id="WP_200464058.1">
    <property type="nucleotide sequence ID" value="NZ_JAENRR010000009.1"/>
</dbReference>
<accession>A0ABS1HGZ5</accession>
<evidence type="ECO:0000313" key="3">
    <source>
        <dbReference type="Proteomes" id="UP000605676"/>
    </source>
</evidence>
<comment type="caution">
    <text evidence="2">The sequence shown here is derived from an EMBL/GenBank/DDBJ whole genome shotgun (WGS) entry which is preliminary data.</text>
</comment>
<dbReference type="EMBL" id="JAENRR010000009">
    <property type="protein sequence ID" value="MBK3516832.1"/>
    <property type="molecule type" value="Genomic_DNA"/>
</dbReference>